<dbReference type="NCBIfam" id="TIGR00419">
    <property type="entry name" value="tim"/>
    <property type="match status" value="1"/>
</dbReference>
<evidence type="ECO:0000256" key="7">
    <source>
        <dbReference type="ARBA" id="ARBA00023235"/>
    </source>
</evidence>
<dbReference type="GO" id="GO:0005829">
    <property type="term" value="C:cytosol"/>
    <property type="evidence" value="ECO:0007669"/>
    <property type="project" value="TreeGrafter"/>
</dbReference>
<evidence type="ECO:0000256" key="1">
    <source>
        <dbReference type="ARBA" id="ARBA00004680"/>
    </source>
</evidence>
<protein>
    <recommendedName>
        <fullName evidence="8 9">Triosephosphate isomerase</fullName>
        <shortName evidence="8">TIM</shortName>
        <shortName evidence="8">TPI</shortName>
        <ecNumber evidence="8 9">5.3.1.1</ecNumber>
    </recommendedName>
    <alternativeName>
        <fullName evidence="8">Triose-phosphate isomerase</fullName>
    </alternativeName>
</protein>
<dbReference type="InterPro" id="IPR000652">
    <property type="entry name" value="Triosephosphate_isomerase"/>
</dbReference>
<comment type="similarity">
    <text evidence="3 8 9">Belongs to the triosephosphate isomerase family.</text>
</comment>
<dbReference type="InterPro" id="IPR035990">
    <property type="entry name" value="TIM_sf"/>
</dbReference>
<comment type="pathway">
    <text evidence="8 9">Carbohydrate biosynthesis; gluconeogenesis.</text>
</comment>
<dbReference type="Proteomes" id="UP000183924">
    <property type="component" value="Unassembled WGS sequence"/>
</dbReference>
<dbReference type="CDD" id="cd00311">
    <property type="entry name" value="TIM"/>
    <property type="match status" value="1"/>
</dbReference>
<dbReference type="GO" id="GO:0006096">
    <property type="term" value="P:glycolytic process"/>
    <property type="evidence" value="ECO:0007669"/>
    <property type="project" value="UniProtKB-UniRule"/>
</dbReference>
<comment type="pathway">
    <text evidence="2">Carbohydrate metabolism; erythritol degradation.</text>
</comment>
<dbReference type="PANTHER" id="PTHR21139:SF42">
    <property type="entry name" value="TRIOSEPHOSPHATE ISOMERASE"/>
    <property type="match status" value="1"/>
</dbReference>
<feature type="binding site" evidence="8">
    <location>
        <position position="173"/>
    </location>
    <ligand>
        <name>substrate</name>
    </ligand>
</feature>
<organism evidence="10 11">
    <name type="scientific">Candidatus Rickettsiella isopodorum</name>
    <dbReference type="NCBI Taxonomy" id="1225476"/>
    <lineage>
        <taxon>Bacteria</taxon>
        <taxon>Pseudomonadati</taxon>
        <taxon>Pseudomonadota</taxon>
        <taxon>Gammaproteobacteria</taxon>
        <taxon>Legionellales</taxon>
        <taxon>Coxiellaceae</taxon>
        <taxon>Rickettsiella</taxon>
    </lineage>
</organism>
<dbReference type="PANTHER" id="PTHR21139">
    <property type="entry name" value="TRIOSEPHOSPHATE ISOMERASE"/>
    <property type="match status" value="1"/>
</dbReference>
<dbReference type="PROSITE" id="PS00171">
    <property type="entry name" value="TIM_1"/>
    <property type="match status" value="1"/>
</dbReference>
<comment type="pathway">
    <text evidence="1 8 9">Carbohydrate degradation; glycolysis; D-glyceraldehyde 3-phosphate from glycerone phosphate: step 1/1.</text>
</comment>
<evidence type="ECO:0000256" key="3">
    <source>
        <dbReference type="ARBA" id="ARBA00007422"/>
    </source>
</evidence>
<accession>A0A1J8P575</accession>
<evidence type="ECO:0000256" key="2">
    <source>
        <dbReference type="ARBA" id="ARBA00004939"/>
    </source>
</evidence>
<sequence length="257" mass="28770">MRKQYVIGNWKMHGSKTFVTELLSNIKEFVQKNQSNVNIIVCPPYVFLDQTQIMLKKSQLQWGGQNMAAEQEGPYTGEISTLMLYEFGCRYVLLGHSERRQLYGETNAQIAKKFNLAIKSGLTPILCVGETLAERQANQTHAILQTQLEKIVDYGSDVLKRAIIAYEPVWAIGTGLSAQPEQAQEVHQFLREYIKFLGSDLAQELPILYGGSVKVSNAEALFQMPDIDGGLIGGASLDAVEFLHIYRILVSIADRKV</sequence>
<dbReference type="GO" id="GO:0006094">
    <property type="term" value="P:gluconeogenesis"/>
    <property type="evidence" value="ECO:0007669"/>
    <property type="project" value="UniProtKB-UniRule"/>
</dbReference>
<dbReference type="InterPro" id="IPR020861">
    <property type="entry name" value="Triosephosphate_isomerase_AS"/>
</dbReference>
<proteinExistence type="inferred from homology"/>
<comment type="function">
    <text evidence="8">Involved in the gluconeogenesis. Catalyzes stereospecifically the conversion of dihydroxyacetone phosphate (DHAP) to D-glyceraldehyde-3-phosphate (G3P).</text>
</comment>
<evidence type="ECO:0000256" key="6">
    <source>
        <dbReference type="ARBA" id="ARBA00023152"/>
    </source>
</evidence>
<dbReference type="Gene3D" id="3.20.20.70">
    <property type="entry name" value="Aldolase class I"/>
    <property type="match status" value="1"/>
</dbReference>
<comment type="subcellular location">
    <subcellularLocation>
        <location evidence="8 9">Cytoplasm</location>
    </subcellularLocation>
</comment>
<keyword evidence="7 8" id="KW-0413">Isomerase</keyword>
<dbReference type="UniPathway" id="UPA00109">
    <property type="reaction ID" value="UER00189"/>
</dbReference>
<keyword evidence="5 8" id="KW-0963">Cytoplasm</keyword>
<evidence type="ECO:0000256" key="5">
    <source>
        <dbReference type="ARBA" id="ARBA00022490"/>
    </source>
</evidence>
<feature type="active site" description="Proton acceptor" evidence="8">
    <location>
        <position position="167"/>
    </location>
</feature>
<dbReference type="PROSITE" id="PS51440">
    <property type="entry name" value="TIM_2"/>
    <property type="match status" value="1"/>
</dbReference>
<keyword evidence="6 8" id="KW-0324">Glycolysis</keyword>
<feature type="binding site" evidence="8">
    <location>
        <begin position="233"/>
        <end position="234"/>
    </location>
    <ligand>
        <name>substrate</name>
    </ligand>
</feature>
<feature type="binding site" evidence="8">
    <location>
        <position position="212"/>
    </location>
    <ligand>
        <name>substrate</name>
    </ligand>
</feature>
<gene>
    <name evidence="8" type="primary">tpiA</name>
    <name evidence="10" type="ORF">A1D18_04430</name>
</gene>
<dbReference type="STRING" id="1225476.A1D18_04430"/>
<dbReference type="HAMAP" id="MF_00147_B">
    <property type="entry name" value="TIM_B"/>
    <property type="match status" value="1"/>
</dbReference>
<feature type="active site" description="Electrophile" evidence="8">
    <location>
        <position position="96"/>
    </location>
</feature>
<comment type="catalytic activity">
    <reaction evidence="8 9">
        <text>D-glyceraldehyde 3-phosphate = dihydroxyacetone phosphate</text>
        <dbReference type="Rhea" id="RHEA:18585"/>
        <dbReference type="ChEBI" id="CHEBI:57642"/>
        <dbReference type="ChEBI" id="CHEBI:59776"/>
        <dbReference type="EC" id="5.3.1.1"/>
    </reaction>
</comment>
<dbReference type="EC" id="5.3.1.1" evidence="8 9"/>
<evidence type="ECO:0000256" key="8">
    <source>
        <dbReference type="HAMAP-Rule" id="MF_00147"/>
    </source>
</evidence>
<feature type="binding site" evidence="8">
    <location>
        <begin position="9"/>
        <end position="11"/>
    </location>
    <ligand>
        <name>substrate</name>
    </ligand>
</feature>
<dbReference type="UniPathway" id="UPA00138"/>
<dbReference type="AlphaFoldDB" id="A0A1J8P575"/>
<dbReference type="EMBL" id="LUKY01000033">
    <property type="protein sequence ID" value="OIZ94115.1"/>
    <property type="molecule type" value="Genomic_DNA"/>
</dbReference>
<evidence type="ECO:0000256" key="4">
    <source>
        <dbReference type="ARBA" id="ARBA00022432"/>
    </source>
</evidence>
<name>A0A1J8P575_9COXI</name>
<comment type="subunit">
    <text evidence="8 9">Homodimer.</text>
</comment>
<keyword evidence="4 8" id="KW-0312">Gluconeogenesis</keyword>
<dbReference type="GO" id="GO:0019563">
    <property type="term" value="P:glycerol catabolic process"/>
    <property type="evidence" value="ECO:0007669"/>
    <property type="project" value="TreeGrafter"/>
</dbReference>
<dbReference type="FunFam" id="3.20.20.70:FF:000016">
    <property type="entry name" value="Triosephosphate isomerase"/>
    <property type="match status" value="1"/>
</dbReference>
<dbReference type="RefSeq" id="WP_071662609.1">
    <property type="nucleotide sequence ID" value="NZ_LUKY01000033.1"/>
</dbReference>
<dbReference type="OrthoDB" id="9809429at2"/>
<reference evidence="10 11" key="1">
    <citation type="submission" date="2016-03" db="EMBL/GenBank/DDBJ databases">
        <title>Comparative genomics of Rickettsiella.</title>
        <authorList>
            <person name="Chandler C."/>
            <person name="Wang Y."/>
        </authorList>
    </citation>
    <scope>NUCLEOTIDE SEQUENCE [LARGE SCALE GENOMIC DNA]</scope>
    <source>
        <strain evidence="10 11">RCFS May 2013</strain>
    </source>
</reference>
<evidence type="ECO:0000313" key="11">
    <source>
        <dbReference type="Proteomes" id="UP000183924"/>
    </source>
</evidence>
<dbReference type="GO" id="GO:0004807">
    <property type="term" value="F:triose-phosphate isomerase activity"/>
    <property type="evidence" value="ECO:0007669"/>
    <property type="project" value="UniProtKB-UniRule"/>
</dbReference>
<dbReference type="SUPFAM" id="SSF51351">
    <property type="entry name" value="Triosephosphate isomerase (TIM)"/>
    <property type="match status" value="1"/>
</dbReference>
<keyword evidence="11" id="KW-1185">Reference proteome</keyword>
<evidence type="ECO:0000313" key="10">
    <source>
        <dbReference type="EMBL" id="OIZ94115.1"/>
    </source>
</evidence>
<evidence type="ECO:0000256" key="9">
    <source>
        <dbReference type="RuleBase" id="RU363013"/>
    </source>
</evidence>
<dbReference type="InterPro" id="IPR022896">
    <property type="entry name" value="TrioseP_Isoase_bac/euk"/>
</dbReference>
<comment type="caution">
    <text evidence="10">The sequence shown here is derived from an EMBL/GenBank/DDBJ whole genome shotgun (WGS) entry which is preliminary data.</text>
</comment>
<dbReference type="InterPro" id="IPR013785">
    <property type="entry name" value="Aldolase_TIM"/>
</dbReference>
<dbReference type="Pfam" id="PF00121">
    <property type="entry name" value="TIM"/>
    <property type="match status" value="1"/>
</dbReference>
<dbReference type="GO" id="GO:0046166">
    <property type="term" value="P:glyceraldehyde-3-phosphate biosynthetic process"/>
    <property type="evidence" value="ECO:0007669"/>
    <property type="project" value="TreeGrafter"/>
</dbReference>